<feature type="domain" description="Transglycosylase SLT" evidence="1">
    <location>
        <begin position="7"/>
        <end position="192"/>
    </location>
</feature>
<dbReference type="RefSeq" id="WP_354185239.1">
    <property type="nucleotide sequence ID" value="NZ_JBEPLT010000001.1"/>
</dbReference>
<keyword evidence="3" id="KW-1185">Reference proteome</keyword>
<dbReference type="Pfam" id="PF19489">
    <property type="entry name" value="SLT_4"/>
    <property type="match status" value="1"/>
</dbReference>
<dbReference type="Proteomes" id="UP001549112">
    <property type="component" value="Unassembled WGS sequence"/>
</dbReference>
<dbReference type="PROSITE" id="PS51257">
    <property type="entry name" value="PROKAR_LIPOPROTEIN"/>
    <property type="match status" value="1"/>
</dbReference>
<sequence length="195" mass="22337">MRNSLFLGTLVFLLGGCATTTPIYTNNACAIFAQKDGFFDNWEKASKRAEMRYGIPMPIILATINMESSFRYNARPPRTKLLGFIPWKRKSTAYGYSQALDSTWAVYLRSTGRSFARRTDFADAADFVAWYHRQSVQRNGIRFDDAYNLYLNYHMGHGGYARNRGHANSALVQAAQRMASLSRRYEQQLRACGRR</sequence>
<dbReference type="EMBL" id="JBEPLT010000001">
    <property type="protein sequence ID" value="MET3559588.1"/>
    <property type="molecule type" value="Genomic_DNA"/>
</dbReference>
<organism evidence="2 3">
    <name type="scientific">Bartonella japonica</name>
    <dbReference type="NCBI Taxonomy" id="357761"/>
    <lineage>
        <taxon>Bacteria</taxon>
        <taxon>Pseudomonadati</taxon>
        <taxon>Pseudomonadota</taxon>
        <taxon>Alphaproteobacteria</taxon>
        <taxon>Hyphomicrobiales</taxon>
        <taxon>Bartonellaceae</taxon>
        <taxon>Bartonella</taxon>
    </lineage>
</organism>
<gene>
    <name evidence="2" type="ORF">ABID39_000258</name>
</gene>
<dbReference type="InterPro" id="IPR045795">
    <property type="entry name" value="SLT_4"/>
</dbReference>
<dbReference type="CDD" id="cd00442">
    <property type="entry name" value="Lyz-like"/>
    <property type="match status" value="1"/>
</dbReference>
<name>A0ABV2FM39_9HYPH</name>
<comment type="caution">
    <text evidence="2">The sequence shown here is derived from an EMBL/GenBank/DDBJ whole genome shotgun (WGS) entry which is preliminary data.</text>
</comment>
<reference evidence="2 3" key="1">
    <citation type="submission" date="2024-06" db="EMBL/GenBank/DDBJ databases">
        <title>Genomic Encyclopedia of Type Strains, Phase IV (KMG-IV): sequencing the most valuable type-strain genomes for metagenomic binning, comparative biology and taxonomic classification.</title>
        <authorList>
            <person name="Goeker M."/>
        </authorList>
    </citation>
    <scope>NUCLEOTIDE SEQUENCE [LARGE SCALE GENOMIC DNA]</scope>
    <source>
        <strain evidence="2 3">DSM 23650</strain>
    </source>
</reference>
<evidence type="ECO:0000313" key="2">
    <source>
        <dbReference type="EMBL" id="MET3559588.1"/>
    </source>
</evidence>
<evidence type="ECO:0000259" key="1">
    <source>
        <dbReference type="Pfam" id="PF19489"/>
    </source>
</evidence>
<dbReference type="Gene3D" id="1.10.530.10">
    <property type="match status" value="1"/>
</dbReference>
<proteinExistence type="predicted"/>
<dbReference type="SUPFAM" id="SSF53955">
    <property type="entry name" value="Lysozyme-like"/>
    <property type="match status" value="1"/>
</dbReference>
<protein>
    <recommendedName>
        <fullName evidence="1">Transglycosylase SLT domain-containing protein</fullName>
    </recommendedName>
</protein>
<dbReference type="InterPro" id="IPR023346">
    <property type="entry name" value="Lysozyme-like_dom_sf"/>
</dbReference>
<accession>A0ABV2FM39</accession>
<evidence type="ECO:0000313" key="3">
    <source>
        <dbReference type="Proteomes" id="UP001549112"/>
    </source>
</evidence>